<feature type="domain" description="RNA polymerase sigma factor 70 region 4 type 2" evidence="8">
    <location>
        <begin position="144"/>
        <end position="194"/>
    </location>
</feature>
<comment type="similarity">
    <text evidence="1 6">Belongs to the sigma-70 factor family. ECF subfamily.</text>
</comment>
<dbReference type="SUPFAM" id="SSF88946">
    <property type="entry name" value="Sigma2 domain of RNA polymerase sigma factors"/>
    <property type="match status" value="1"/>
</dbReference>
<name>A0A317RAG6_9BURK</name>
<keyword evidence="5 6" id="KW-0804">Transcription</keyword>
<keyword evidence="2 6" id="KW-0805">Transcription regulation</keyword>
<dbReference type="InterPro" id="IPR013324">
    <property type="entry name" value="RNA_pol_sigma_r3/r4-like"/>
</dbReference>
<dbReference type="InterPro" id="IPR013325">
    <property type="entry name" value="RNA_pol_sigma_r2"/>
</dbReference>
<feature type="domain" description="RNA polymerase sigma-70 region 2" evidence="7">
    <location>
        <begin position="33"/>
        <end position="100"/>
    </location>
</feature>
<dbReference type="GO" id="GO:0006352">
    <property type="term" value="P:DNA-templated transcription initiation"/>
    <property type="evidence" value="ECO:0007669"/>
    <property type="project" value="InterPro"/>
</dbReference>
<dbReference type="PROSITE" id="PS01063">
    <property type="entry name" value="SIGMA70_ECF"/>
    <property type="match status" value="1"/>
</dbReference>
<evidence type="ECO:0000256" key="4">
    <source>
        <dbReference type="ARBA" id="ARBA00023125"/>
    </source>
</evidence>
<accession>A0A317RAG6</accession>
<dbReference type="InterPro" id="IPR039425">
    <property type="entry name" value="RNA_pol_sigma-70-like"/>
</dbReference>
<gene>
    <name evidence="9" type="ORF">DFR36_105191</name>
</gene>
<proteinExistence type="inferred from homology"/>
<evidence type="ECO:0000259" key="7">
    <source>
        <dbReference type="Pfam" id="PF04542"/>
    </source>
</evidence>
<dbReference type="PANTHER" id="PTHR43133:SF53">
    <property type="entry name" value="ECF RNA POLYMERASE SIGMA-E FACTOR"/>
    <property type="match status" value="1"/>
</dbReference>
<evidence type="ECO:0000256" key="1">
    <source>
        <dbReference type="ARBA" id="ARBA00010641"/>
    </source>
</evidence>
<dbReference type="Gene3D" id="1.10.10.10">
    <property type="entry name" value="Winged helix-like DNA-binding domain superfamily/Winged helix DNA-binding domain"/>
    <property type="match status" value="1"/>
</dbReference>
<evidence type="ECO:0000313" key="10">
    <source>
        <dbReference type="Proteomes" id="UP000246483"/>
    </source>
</evidence>
<evidence type="ECO:0000256" key="3">
    <source>
        <dbReference type="ARBA" id="ARBA00023082"/>
    </source>
</evidence>
<dbReference type="Proteomes" id="UP000246483">
    <property type="component" value="Unassembled WGS sequence"/>
</dbReference>
<dbReference type="EMBL" id="QGUB01000005">
    <property type="protein sequence ID" value="PWW45987.1"/>
    <property type="molecule type" value="Genomic_DNA"/>
</dbReference>
<dbReference type="NCBIfam" id="TIGR02939">
    <property type="entry name" value="RpoE_Sigma70"/>
    <property type="match status" value="1"/>
</dbReference>
<keyword evidence="3 6" id="KW-0731">Sigma factor</keyword>
<evidence type="ECO:0000259" key="8">
    <source>
        <dbReference type="Pfam" id="PF08281"/>
    </source>
</evidence>
<dbReference type="PANTHER" id="PTHR43133">
    <property type="entry name" value="RNA POLYMERASE ECF-TYPE SIGMA FACTO"/>
    <property type="match status" value="1"/>
</dbReference>
<keyword evidence="4 6" id="KW-0238">DNA-binding</keyword>
<dbReference type="InterPro" id="IPR014284">
    <property type="entry name" value="RNA_pol_sigma-70_dom"/>
</dbReference>
<dbReference type="Gene3D" id="1.10.1740.10">
    <property type="match status" value="1"/>
</dbReference>
<evidence type="ECO:0000313" key="9">
    <source>
        <dbReference type="EMBL" id="PWW45987.1"/>
    </source>
</evidence>
<dbReference type="SUPFAM" id="SSF88659">
    <property type="entry name" value="Sigma3 and sigma4 domains of RNA polymerase sigma factors"/>
    <property type="match status" value="1"/>
</dbReference>
<dbReference type="InterPro" id="IPR014286">
    <property type="entry name" value="RNA_pol_sigma70_RpoE"/>
</dbReference>
<dbReference type="CDD" id="cd06171">
    <property type="entry name" value="Sigma70_r4"/>
    <property type="match status" value="1"/>
</dbReference>
<evidence type="ECO:0000256" key="5">
    <source>
        <dbReference type="ARBA" id="ARBA00023163"/>
    </source>
</evidence>
<dbReference type="Pfam" id="PF04542">
    <property type="entry name" value="Sigma70_r2"/>
    <property type="match status" value="1"/>
</dbReference>
<dbReference type="OrthoDB" id="9780326at2"/>
<dbReference type="Pfam" id="PF08281">
    <property type="entry name" value="Sigma70_r4_2"/>
    <property type="match status" value="1"/>
</dbReference>
<dbReference type="InterPro" id="IPR036388">
    <property type="entry name" value="WH-like_DNA-bd_sf"/>
</dbReference>
<comment type="caution">
    <text evidence="9">The sequence shown here is derived from an EMBL/GenBank/DDBJ whole genome shotgun (WGS) entry which is preliminary data.</text>
</comment>
<dbReference type="GO" id="GO:0003677">
    <property type="term" value="F:DNA binding"/>
    <property type="evidence" value="ECO:0007669"/>
    <property type="project" value="UniProtKB-KW"/>
</dbReference>
<dbReference type="GO" id="GO:0016987">
    <property type="term" value="F:sigma factor activity"/>
    <property type="evidence" value="ECO:0007669"/>
    <property type="project" value="UniProtKB-KW"/>
</dbReference>
<evidence type="ECO:0000256" key="6">
    <source>
        <dbReference type="RuleBase" id="RU000716"/>
    </source>
</evidence>
<protein>
    <recommendedName>
        <fullName evidence="6">RNA polymerase sigma factor</fullName>
    </recommendedName>
</protein>
<sequence>MTDSLPPARPAADSDLQLVERAVAGDQRAYELLVLKYQRRVERLVARMVRDVDLVQDITQETFLRAWRALHQFRGDAQFYTWLYRIAVNTAKKALVDLRRDPVITESALRSTQDDGEETSLLDRELSSDETPETVLAAQEIAAAVNAAMQALPEELRQAITLRELEGLSYDEIATAMDCPIGTVRSRIFRAREAISARVRPLLEQRSGKRW</sequence>
<evidence type="ECO:0000256" key="2">
    <source>
        <dbReference type="ARBA" id="ARBA00023015"/>
    </source>
</evidence>
<dbReference type="NCBIfam" id="TIGR02937">
    <property type="entry name" value="sigma70-ECF"/>
    <property type="match status" value="1"/>
</dbReference>
<dbReference type="RefSeq" id="WP_019374220.1">
    <property type="nucleotide sequence ID" value="NZ_ALEE01000475.1"/>
</dbReference>
<dbReference type="InterPro" id="IPR000838">
    <property type="entry name" value="RNA_pol_sigma70_ECF_CS"/>
</dbReference>
<dbReference type="InterPro" id="IPR007627">
    <property type="entry name" value="RNA_pol_sigma70_r2"/>
</dbReference>
<dbReference type="AlphaFoldDB" id="A0A317RAG6"/>
<reference evidence="9 10" key="1">
    <citation type="submission" date="2018-05" db="EMBL/GenBank/DDBJ databases">
        <title>Genomic Encyclopedia of Type Strains, Phase IV (KMG-IV): sequencing the most valuable type-strain genomes for metagenomic binning, comparative biology and taxonomic classification.</title>
        <authorList>
            <person name="Goeker M."/>
        </authorList>
    </citation>
    <scope>NUCLEOTIDE SEQUENCE [LARGE SCALE GENOMIC DNA]</scope>
    <source>
        <strain evidence="9 10">DSM 26006</strain>
    </source>
</reference>
<keyword evidence="10" id="KW-1185">Reference proteome</keyword>
<organism evidence="9 10">
    <name type="scientific">Melaminivora alkalimesophila</name>
    <dbReference type="NCBI Taxonomy" id="1165852"/>
    <lineage>
        <taxon>Bacteria</taxon>
        <taxon>Pseudomonadati</taxon>
        <taxon>Pseudomonadota</taxon>
        <taxon>Betaproteobacteria</taxon>
        <taxon>Burkholderiales</taxon>
        <taxon>Comamonadaceae</taxon>
        <taxon>Melaminivora</taxon>
    </lineage>
</organism>
<dbReference type="InterPro" id="IPR013249">
    <property type="entry name" value="RNA_pol_sigma70_r4_t2"/>
</dbReference>